<comment type="similarity">
    <text evidence="1">Belongs to the ATP-dependent AMP-binding enzyme family.</text>
</comment>
<dbReference type="EMBL" id="JRNH01000031">
    <property type="protein sequence ID" value="KGF19608.1"/>
    <property type="molecule type" value="Genomic_DNA"/>
</dbReference>
<feature type="domain" description="AMP-dependent synthetase/ligase" evidence="6">
    <location>
        <begin position="38"/>
        <end position="432"/>
    </location>
</feature>
<proteinExistence type="inferred from homology"/>
<dbReference type="InterPro" id="IPR020845">
    <property type="entry name" value="AMP-binding_CS"/>
</dbReference>
<evidence type="ECO:0000256" key="2">
    <source>
        <dbReference type="ARBA" id="ARBA00022598"/>
    </source>
</evidence>
<name>A0A095YBJ0_9MICC</name>
<organism evidence="7 8">
    <name type="scientific">Pseudoglutamicibacter albus DNF00011</name>
    <dbReference type="NCBI Taxonomy" id="1401063"/>
    <lineage>
        <taxon>Bacteria</taxon>
        <taxon>Bacillati</taxon>
        <taxon>Actinomycetota</taxon>
        <taxon>Actinomycetes</taxon>
        <taxon>Micrococcales</taxon>
        <taxon>Micrococcaceae</taxon>
        <taxon>Pseudoglutamicibacter</taxon>
    </lineage>
</organism>
<dbReference type="PROSITE" id="PS00455">
    <property type="entry name" value="AMP_BINDING"/>
    <property type="match status" value="1"/>
</dbReference>
<evidence type="ECO:0000313" key="7">
    <source>
        <dbReference type="EMBL" id="KGF19608.1"/>
    </source>
</evidence>
<dbReference type="PANTHER" id="PTHR43272">
    <property type="entry name" value="LONG-CHAIN-FATTY-ACID--COA LIGASE"/>
    <property type="match status" value="1"/>
</dbReference>
<dbReference type="AlphaFoldDB" id="A0A095YBJ0"/>
<keyword evidence="2 7" id="KW-0436">Ligase</keyword>
<dbReference type="GO" id="GO:0016020">
    <property type="term" value="C:membrane"/>
    <property type="evidence" value="ECO:0007669"/>
    <property type="project" value="TreeGrafter"/>
</dbReference>
<comment type="caution">
    <text evidence="7">The sequence shown here is derived from an EMBL/GenBank/DDBJ whole genome shotgun (WGS) entry which is preliminary data.</text>
</comment>
<evidence type="ECO:0000256" key="3">
    <source>
        <dbReference type="ARBA" id="ARBA00022832"/>
    </source>
</evidence>
<sequence>MVRSLLVETVSVPAEVVNPEDATLVHLVDRHLEKNGDIALFSKPDGSDGWVDVSARDFAADAKLIARGLMHYGVKPGDRVALMSATRYEWSLVDFAIAYAGGISVPIYETSSPSQVAWILKDSGSQIVVVENSRHAQAVKRAKDSESLSEISATLVIDEDGLDKLRAAGENVSEEQRAQQEAPRKKTDIATIIYTSGTTGKPKGCELTHANFVDLSDNAAAAVPGVITPDASTILFLPLAHVFARFIALMAVGGGTRTGHTSDLKNLLPALDSFKPTFLLVVPRVFEKVFNGAQQKAEDGGKGKIFARAAKVAEEYSRQSLEGKVSLSTRVKHKIFDVLVYKKLRAAMGGKVTHAVSGGSALGERLGHFFNGIGLTVLEGFGATETAAPVTVNTPEKIKIGTVGRPVPGNEIKLGEDGEILVKGVCVFKGYYNREDLTEDAFVDGWYATGDLGTIDEDGFLTITGRKKEILVTASGKNVAPGLMEDRVRSVPIVSQCVVVGEGRPYVGALVTVDEEALPGWLERHNLPSDTKIEDLVENKDLLADIQEGIDSANDTVSRAESIRKFRVLTTDLTEETGHLTPSLKIRRQIVLKDFQDEVEKLYKP</sequence>
<dbReference type="SUPFAM" id="SSF56801">
    <property type="entry name" value="Acetyl-CoA synthetase-like"/>
    <property type="match status" value="1"/>
</dbReference>
<dbReference type="GO" id="GO:0004467">
    <property type="term" value="F:long-chain fatty acid-CoA ligase activity"/>
    <property type="evidence" value="ECO:0007669"/>
    <property type="project" value="TreeGrafter"/>
</dbReference>
<dbReference type="Proteomes" id="UP000053528">
    <property type="component" value="Unassembled WGS sequence"/>
</dbReference>
<gene>
    <name evidence="7" type="ORF">HMPREF2128_09420</name>
</gene>
<evidence type="ECO:0000313" key="8">
    <source>
        <dbReference type="Proteomes" id="UP000053528"/>
    </source>
</evidence>
<evidence type="ECO:0000256" key="4">
    <source>
        <dbReference type="ARBA" id="ARBA00023098"/>
    </source>
</evidence>
<dbReference type="CDD" id="cd05907">
    <property type="entry name" value="VL_LC_FACS_like"/>
    <property type="match status" value="1"/>
</dbReference>
<accession>A0A095YBJ0</accession>
<protein>
    <recommendedName>
        <fullName evidence="5">Acyl-CoA synthetase</fullName>
    </recommendedName>
</protein>
<dbReference type="Gene3D" id="3.40.50.12780">
    <property type="entry name" value="N-terminal domain of ligase-like"/>
    <property type="match status" value="1"/>
</dbReference>
<keyword evidence="3" id="KW-0276">Fatty acid metabolism</keyword>
<reference evidence="7 8" key="1">
    <citation type="submission" date="2014-07" db="EMBL/GenBank/DDBJ databases">
        <authorList>
            <person name="McCorrison J."/>
            <person name="Sanka R."/>
            <person name="Torralba M."/>
            <person name="Gillis M."/>
            <person name="Haft D.H."/>
            <person name="Methe B."/>
            <person name="Sutton G."/>
            <person name="Nelson K.E."/>
        </authorList>
    </citation>
    <scope>NUCLEOTIDE SEQUENCE [LARGE SCALE GENOMIC DNA]</scope>
    <source>
        <strain evidence="7 8">DNF00011</strain>
    </source>
</reference>
<dbReference type="InterPro" id="IPR042099">
    <property type="entry name" value="ANL_N_sf"/>
</dbReference>
<evidence type="ECO:0000256" key="1">
    <source>
        <dbReference type="ARBA" id="ARBA00006432"/>
    </source>
</evidence>
<dbReference type="PANTHER" id="PTHR43272:SF32">
    <property type="entry name" value="AMP-DEPENDENT SYNTHETASE_LIGASE DOMAIN-CONTAINING PROTEIN"/>
    <property type="match status" value="1"/>
</dbReference>
<dbReference type="InterPro" id="IPR000873">
    <property type="entry name" value="AMP-dep_synth/lig_dom"/>
</dbReference>
<dbReference type="Pfam" id="PF00501">
    <property type="entry name" value="AMP-binding"/>
    <property type="match status" value="1"/>
</dbReference>
<evidence type="ECO:0000259" key="6">
    <source>
        <dbReference type="Pfam" id="PF00501"/>
    </source>
</evidence>
<dbReference type="Pfam" id="PF23562">
    <property type="entry name" value="AMP-binding_C_3"/>
    <property type="match status" value="1"/>
</dbReference>
<evidence type="ECO:0000256" key="5">
    <source>
        <dbReference type="ARBA" id="ARBA00032875"/>
    </source>
</evidence>
<keyword evidence="4" id="KW-0443">Lipid metabolism</keyword>